<name>A0ABT1GZ57_9NOCA</name>
<sequence>MCHAVTCRTCGKTTWAGCGRHVESVKRRVPDSQWCDGHASTATGSIFSRLTGRKK</sequence>
<organism evidence="1 2">
    <name type="scientific">Williamsia serinedens</name>
    <dbReference type="NCBI Taxonomy" id="391736"/>
    <lineage>
        <taxon>Bacteria</taxon>
        <taxon>Bacillati</taxon>
        <taxon>Actinomycetota</taxon>
        <taxon>Actinomycetes</taxon>
        <taxon>Mycobacteriales</taxon>
        <taxon>Nocardiaceae</taxon>
        <taxon>Williamsia</taxon>
    </lineage>
</organism>
<keyword evidence="2" id="KW-1185">Reference proteome</keyword>
<protein>
    <submittedName>
        <fullName evidence="1">Uncharacterized protein</fullName>
    </submittedName>
</protein>
<comment type="caution">
    <text evidence="1">The sequence shown here is derived from an EMBL/GenBank/DDBJ whole genome shotgun (WGS) entry which is preliminary data.</text>
</comment>
<evidence type="ECO:0000313" key="2">
    <source>
        <dbReference type="Proteomes" id="UP001205740"/>
    </source>
</evidence>
<dbReference type="PANTHER" id="PTHR34724:SF4">
    <property type="entry name" value="EXPRESSED PROTEIN"/>
    <property type="match status" value="1"/>
</dbReference>
<reference evidence="1 2" key="1">
    <citation type="submission" date="2022-06" db="EMBL/GenBank/DDBJ databases">
        <title>Genomic Encyclopedia of Archaeal and Bacterial Type Strains, Phase II (KMG-II): from individual species to whole genera.</title>
        <authorList>
            <person name="Goeker M."/>
        </authorList>
    </citation>
    <scope>NUCLEOTIDE SEQUENCE [LARGE SCALE GENOMIC DNA]</scope>
    <source>
        <strain evidence="1 2">DSM 45037</strain>
    </source>
</reference>
<dbReference type="EMBL" id="JAMTCG010000002">
    <property type="protein sequence ID" value="MCP2160156.1"/>
    <property type="molecule type" value="Genomic_DNA"/>
</dbReference>
<proteinExistence type="predicted"/>
<dbReference type="Proteomes" id="UP001205740">
    <property type="component" value="Unassembled WGS sequence"/>
</dbReference>
<dbReference type="PANTHER" id="PTHR34724">
    <property type="entry name" value="OS12G0596101 PROTEIN"/>
    <property type="match status" value="1"/>
</dbReference>
<accession>A0ABT1GZ57</accession>
<evidence type="ECO:0000313" key="1">
    <source>
        <dbReference type="EMBL" id="MCP2160156.1"/>
    </source>
</evidence>
<gene>
    <name evidence="1" type="ORF">LX12_001335</name>
</gene>